<dbReference type="Gene3D" id="1.25.40.20">
    <property type="entry name" value="Ankyrin repeat-containing domain"/>
    <property type="match status" value="2"/>
</dbReference>
<dbReference type="PANTHER" id="PTHR24198:SF165">
    <property type="entry name" value="ANKYRIN REPEAT-CONTAINING PROTEIN-RELATED"/>
    <property type="match status" value="1"/>
</dbReference>
<dbReference type="Proteomes" id="UP000030745">
    <property type="component" value="Unassembled WGS sequence"/>
</dbReference>
<proteinExistence type="predicted"/>
<feature type="repeat" description="ANK" evidence="3">
    <location>
        <begin position="71"/>
        <end position="103"/>
    </location>
</feature>
<evidence type="ECO:0000256" key="1">
    <source>
        <dbReference type="ARBA" id="ARBA00022737"/>
    </source>
</evidence>
<name>A0A067BLH5_SAPPC</name>
<evidence type="ECO:0000313" key="4">
    <source>
        <dbReference type="EMBL" id="KDO19063.1"/>
    </source>
</evidence>
<dbReference type="OrthoDB" id="184751at2759"/>
<dbReference type="AlphaFoldDB" id="A0A067BLH5"/>
<dbReference type="PROSITE" id="PS50297">
    <property type="entry name" value="ANK_REP_REGION"/>
    <property type="match status" value="3"/>
</dbReference>
<keyword evidence="2 3" id="KW-0040">ANK repeat</keyword>
<gene>
    <name evidence="4" type="ORF">SPRG_15728</name>
</gene>
<evidence type="ECO:0000256" key="2">
    <source>
        <dbReference type="ARBA" id="ARBA00023043"/>
    </source>
</evidence>
<keyword evidence="5" id="KW-1185">Reference proteome</keyword>
<dbReference type="EMBL" id="KK583373">
    <property type="protein sequence ID" value="KDO19063.1"/>
    <property type="molecule type" value="Genomic_DNA"/>
</dbReference>
<accession>A0A067BLH5</accession>
<dbReference type="InterPro" id="IPR002110">
    <property type="entry name" value="Ankyrin_rpt"/>
</dbReference>
<dbReference type="OMA" id="VDATNCY"/>
<sequence length="283" mass="29733">MQGRGGDALLAATRRGSAASLQAILAEGIEPDAALHVDGASALHVAAGSGDLAVARRLLAAGADVNRPDTRQHSPLYRAAFQGDEAMARLLLQANANVGQPTSLDETPLMAAAQEGHVAIVALLLASHAQVDATNCYGETALFWAAARGHTDVAGLLLDADASATLRMPLGRSPLLAAVQGKALDIVERMLQNGPLDREDVREAALLALRDSSDPRLVTRLLHATVRPTHWEKMKAVLVTSTRLDATFANALLTMLPTPHLCDKMLRALAKEVIAPPPDGTSE</sequence>
<keyword evidence="1" id="KW-0677">Repeat</keyword>
<dbReference type="STRING" id="695850.A0A067BLH5"/>
<feature type="repeat" description="ANK" evidence="3">
    <location>
        <begin position="104"/>
        <end position="136"/>
    </location>
</feature>
<dbReference type="SUPFAM" id="SSF48403">
    <property type="entry name" value="Ankyrin repeat"/>
    <property type="match status" value="1"/>
</dbReference>
<dbReference type="InterPro" id="IPR036770">
    <property type="entry name" value="Ankyrin_rpt-contain_sf"/>
</dbReference>
<feature type="repeat" description="ANK" evidence="3">
    <location>
        <begin position="38"/>
        <end position="70"/>
    </location>
</feature>
<dbReference type="PROSITE" id="PS50088">
    <property type="entry name" value="ANK_REPEAT"/>
    <property type="match status" value="4"/>
</dbReference>
<dbReference type="GeneID" id="24137428"/>
<dbReference type="Pfam" id="PF00023">
    <property type="entry name" value="Ank"/>
    <property type="match status" value="1"/>
</dbReference>
<dbReference type="SMART" id="SM00248">
    <property type="entry name" value="ANK"/>
    <property type="match status" value="6"/>
</dbReference>
<dbReference type="PANTHER" id="PTHR24198">
    <property type="entry name" value="ANKYRIN REPEAT AND PROTEIN KINASE DOMAIN-CONTAINING PROTEIN"/>
    <property type="match status" value="1"/>
</dbReference>
<evidence type="ECO:0000313" key="5">
    <source>
        <dbReference type="Proteomes" id="UP000030745"/>
    </source>
</evidence>
<feature type="repeat" description="ANK" evidence="3">
    <location>
        <begin position="137"/>
        <end position="169"/>
    </location>
</feature>
<organism evidence="4 5">
    <name type="scientific">Saprolegnia parasitica (strain CBS 223.65)</name>
    <dbReference type="NCBI Taxonomy" id="695850"/>
    <lineage>
        <taxon>Eukaryota</taxon>
        <taxon>Sar</taxon>
        <taxon>Stramenopiles</taxon>
        <taxon>Oomycota</taxon>
        <taxon>Saprolegniomycetes</taxon>
        <taxon>Saprolegniales</taxon>
        <taxon>Saprolegniaceae</taxon>
        <taxon>Saprolegnia</taxon>
    </lineage>
</organism>
<dbReference type="RefSeq" id="XP_012210219.1">
    <property type="nucleotide sequence ID" value="XM_012354829.1"/>
</dbReference>
<protein>
    <submittedName>
        <fullName evidence="4">Uncharacterized protein</fullName>
    </submittedName>
</protein>
<dbReference type="KEGG" id="spar:SPRG_15728"/>
<dbReference type="VEuPathDB" id="FungiDB:SPRG_15728"/>
<evidence type="ECO:0000256" key="3">
    <source>
        <dbReference type="PROSITE-ProRule" id="PRU00023"/>
    </source>
</evidence>
<reference evidence="4 5" key="1">
    <citation type="journal article" date="2013" name="PLoS Genet.">
        <title>Distinctive expansion of potential virulence genes in the genome of the oomycete fish pathogen Saprolegnia parasitica.</title>
        <authorList>
            <person name="Jiang R.H."/>
            <person name="de Bruijn I."/>
            <person name="Haas B.J."/>
            <person name="Belmonte R."/>
            <person name="Lobach L."/>
            <person name="Christie J."/>
            <person name="van den Ackerveken G."/>
            <person name="Bottin A."/>
            <person name="Bulone V."/>
            <person name="Diaz-Moreno S.M."/>
            <person name="Dumas B."/>
            <person name="Fan L."/>
            <person name="Gaulin E."/>
            <person name="Govers F."/>
            <person name="Grenville-Briggs L.J."/>
            <person name="Horner N.R."/>
            <person name="Levin J.Z."/>
            <person name="Mammella M."/>
            <person name="Meijer H.J."/>
            <person name="Morris P."/>
            <person name="Nusbaum C."/>
            <person name="Oome S."/>
            <person name="Phillips A.J."/>
            <person name="van Rooyen D."/>
            <person name="Rzeszutek E."/>
            <person name="Saraiva M."/>
            <person name="Secombes C.J."/>
            <person name="Seidl M.F."/>
            <person name="Snel B."/>
            <person name="Stassen J.H."/>
            <person name="Sykes S."/>
            <person name="Tripathy S."/>
            <person name="van den Berg H."/>
            <person name="Vega-Arreguin J.C."/>
            <person name="Wawra S."/>
            <person name="Young S.K."/>
            <person name="Zeng Q."/>
            <person name="Dieguez-Uribeondo J."/>
            <person name="Russ C."/>
            <person name="Tyler B.M."/>
            <person name="van West P."/>
        </authorList>
    </citation>
    <scope>NUCLEOTIDE SEQUENCE [LARGE SCALE GENOMIC DNA]</scope>
    <source>
        <strain evidence="4 5">CBS 223.65</strain>
    </source>
</reference>
<dbReference type="Pfam" id="PF12796">
    <property type="entry name" value="Ank_2"/>
    <property type="match status" value="1"/>
</dbReference>